<gene>
    <name evidence="2" type="ORF">HD556DRAFT_346055</name>
</gene>
<keyword evidence="1" id="KW-0472">Membrane</keyword>
<protein>
    <submittedName>
        <fullName evidence="2">Uncharacterized protein</fullName>
    </submittedName>
</protein>
<evidence type="ECO:0000313" key="3">
    <source>
        <dbReference type="Proteomes" id="UP000719766"/>
    </source>
</evidence>
<dbReference type="AlphaFoldDB" id="A0A9P7J7S8"/>
<keyword evidence="3" id="KW-1185">Reference proteome</keyword>
<dbReference type="GeneID" id="64604099"/>
<accession>A0A9P7J7S8</accession>
<dbReference type="PROSITE" id="PS51257">
    <property type="entry name" value="PROKAR_LIPOPROTEIN"/>
    <property type="match status" value="1"/>
</dbReference>
<dbReference type="Proteomes" id="UP000719766">
    <property type="component" value="Unassembled WGS sequence"/>
</dbReference>
<proteinExistence type="predicted"/>
<evidence type="ECO:0000256" key="1">
    <source>
        <dbReference type="SAM" id="Phobius"/>
    </source>
</evidence>
<name>A0A9P7J7S8_9AGAM</name>
<keyword evidence="1" id="KW-0812">Transmembrane</keyword>
<comment type="caution">
    <text evidence="2">The sequence shown here is derived from an EMBL/GenBank/DDBJ whole genome shotgun (WGS) entry which is preliminary data.</text>
</comment>
<dbReference type="RefSeq" id="XP_041167297.1">
    <property type="nucleotide sequence ID" value="XM_041310335.1"/>
</dbReference>
<organism evidence="2 3">
    <name type="scientific">Suillus plorans</name>
    <dbReference type="NCBI Taxonomy" id="116603"/>
    <lineage>
        <taxon>Eukaryota</taxon>
        <taxon>Fungi</taxon>
        <taxon>Dikarya</taxon>
        <taxon>Basidiomycota</taxon>
        <taxon>Agaricomycotina</taxon>
        <taxon>Agaricomycetes</taxon>
        <taxon>Agaricomycetidae</taxon>
        <taxon>Boletales</taxon>
        <taxon>Suillineae</taxon>
        <taxon>Suillaceae</taxon>
        <taxon>Suillus</taxon>
    </lineage>
</organism>
<sequence>MASTRLLVSFIISLGCWSVLVMVNKAKVMKVLGVGLRANALIISEDKRMVWKLVNISLQAMMARRQTRDTTFKELQVDADCLGFIFGPEVPTMQQSN</sequence>
<keyword evidence="1" id="KW-1133">Transmembrane helix</keyword>
<dbReference type="EMBL" id="JABBWE010000002">
    <property type="protein sequence ID" value="KAG1806826.1"/>
    <property type="molecule type" value="Genomic_DNA"/>
</dbReference>
<reference evidence="2" key="1">
    <citation type="journal article" date="2020" name="New Phytol.">
        <title>Comparative genomics reveals dynamic genome evolution in host specialist ectomycorrhizal fungi.</title>
        <authorList>
            <person name="Lofgren L.A."/>
            <person name="Nguyen N.H."/>
            <person name="Vilgalys R."/>
            <person name="Ruytinx J."/>
            <person name="Liao H.L."/>
            <person name="Branco S."/>
            <person name="Kuo A."/>
            <person name="LaButti K."/>
            <person name="Lipzen A."/>
            <person name="Andreopoulos W."/>
            <person name="Pangilinan J."/>
            <person name="Riley R."/>
            <person name="Hundley H."/>
            <person name="Na H."/>
            <person name="Barry K."/>
            <person name="Grigoriev I.V."/>
            <person name="Stajich J.E."/>
            <person name="Kennedy P.G."/>
        </authorList>
    </citation>
    <scope>NUCLEOTIDE SEQUENCE</scope>
    <source>
        <strain evidence="2">S12</strain>
    </source>
</reference>
<feature type="transmembrane region" description="Helical" evidence="1">
    <location>
        <begin position="6"/>
        <end position="23"/>
    </location>
</feature>
<evidence type="ECO:0000313" key="2">
    <source>
        <dbReference type="EMBL" id="KAG1806826.1"/>
    </source>
</evidence>